<feature type="transmembrane region" description="Helical" evidence="6">
    <location>
        <begin position="12"/>
        <end position="28"/>
    </location>
</feature>
<evidence type="ECO:0000256" key="5">
    <source>
        <dbReference type="ARBA" id="ARBA00023136"/>
    </source>
</evidence>
<feature type="transmembrane region" description="Helical" evidence="6">
    <location>
        <begin position="214"/>
        <end position="236"/>
    </location>
</feature>
<comment type="similarity">
    <text evidence="2">Belongs to the autoinducer-2 exporter (AI-2E) (TC 2.A.86) family.</text>
</comment>
<reference evidence="7 8" key="1">
    <citation type="submission" date="2024-05" db="EMBL/GenBank/DDBJ databases">
        <title>Genome Sequence and Characterization of the New Strain Purple Sulfur Bacterium of Genus Thioalkalicoccus.</title>
        <authorList>
            <person name="Bryantseva I.A."/>
            <person name="Kyndt J.A."/>
            <person name="Imhoff J.F."/>
        </authorList>
    </citation>
    <scope>NUCLEOTIDE SEQUENCE [LARGE SCALE GENOMIC DNA]</scope>
    <source>
        <strain evidence="7 8">Um2</strain>
    </source>
</reference>
<feature type="transmembrane region" description="Helical" evidence="6">
    <location>
        <begin position="243"/>
        <end position="263"/>
    </location>
</feature>
<comment type="subcellular location">
    <subcellularLocation>
        <location evidence="1">Membrane</location>
        <topology evidence="1">Multi-pass membrane protein</topology>
    </subcellularLocation>
</comment>
<organism evidence="7 8">
    <name type="scientific">Thioalkalicoccus limnaeus</name>
    <dbReference type="NCBI Taxonomy" id="120681"/>
    <lineage>
        <taxon>Bacteria</taxon>
        <taxon>Pseudomonadati</taxon>
        <taxon>Pseudomonadota</taxon>
        <taxon>Gammaproteobacteria</taxon>
        <taxon>Chromatiales</taxon>
        <taxon>Chromatiaceae</taxon>
        <taxon>Thioalkalicoccus</taxon>
    </lineage>
</organism>
<dbReference type="Pfam" id="PF01594">
    <property type="entry name" value="AI-2E_transport"/>
    <property type="match status" value="1"/>
</dbReference>
<evidence type="ECO:0000256" key="1">
    <source>
        <dbReference type="ARBA" id="ARBA00004141"/>
    </source>
</evidence>
<dbReference type="PANTHER" id="PTHR21716:SF4">
    <property type="entry name" value="TRANSMEMBRANE PROTEIN 245"/>
    <property type="match status" value="1"/>
</dbReference>
<comment type="caution">
    <text evidence="7">The sequence shown here is derived from an EMBL/GenBank/DDBJ whole genome shotgun (WGS) entry which is preliminary data.</text>
</comment>
<feature type="transmembrane region" description="Helical" evidence="6">
    <location>
        <begin position="310"/>
        <end position="343"/>
    </location>
</feature>
<evidence type="ECO:0000313" key="8">
    <source>
        <dbReference type="Proteomes" id="UP001564408"/>
    </source>
</evidence>
<dbReference type="Proteomes" id="UP001564408">
    <property type="component" value="Unassembled WGS sequence"/>
</dbReference>
<name>A0ABV4BAM2_9GAMM</name>
<keyword evidence="3 6" id="KW-0812">Transmembrane</keyword>
<keyword evidence="8" id="KW-1185">Reference proteome</keyword>
<gene>
    <name evidence="7" type="ORF">ABC977_00120</name>
</gene>
<evidence type="ECO:0000256" key="2">
    <source>
        <dbReference type="ARBA" id="ARBA00009773"/>
    </source>
</evidence>
<evidence type="ECO:0000313" key="7">
    <source>
        <dbReference type="EMBL" id="MEY6430809.1"/>
    </source>
</evidence>
<evidence type="ECO:0000256" key="3">
    <source>
        <dbReference type="ARBA" id="ARBA00022692"/>
    </source>
</evidence>
<feature type="transmembrane region" description="Helical" evidence="6">
    <location>
        <begin position="34"/>
        <end position="51"/>
    </location>
</feature>
<evidence type="ECO:0000256" key="6">
    <source>
        <dbReference type="SAM" id="Phobius"/>
    </source>
</evidence>
<dbReference type="InterPro" id="IPR002549">
    <property type="entry name" value="AI-2E-like"/>
</dbReference>
<feature type="transmembrane region" description="Helical" evidence="6">
    <location>
        <begin position="154"/>
        <end position="179"/>
    </location>
</feature>
<keyword evidence="5 6" id="KW-0472">Membrane</keyword>
<evidence type="ECO:0000256" key="4">
    <source>
        <dbReference type="ARBA" id="ARBA00022989"/>
    </source>
</evidence>
<feature type="transmembrane region" description="Helical" evidence="6">
    <location>
        <begin position="63"/>
        <end position="87"/>
    </location>
</feature>
<keyword evidence="4 6" id="KW-1133">Transmembrane helix</keyword>
<accession>A0ABV4BAM2</accession>
<dbReference type="RefSeq" id="WP_369665196.1">
    <property type="nucleotide sequence ID" value="NZ_JBDKXB010000001.1"/>
</dbReference>
<sequence length="362" mass="38844">MREASFSKALGGRVTLGAFLLGLLLMSYQVLHLFLVPVAWALILVYVTWPIHRRLRSLLHPYAGLSASLTTLILALVFVVPLLWIIVLLRSEVPMVYAQIVDSIHEGPSVLPSSLVGLPWVGPELERLLSLVAEDPDALGDQVLQWLNPLREGALQLLGDIGATAIKFGFALLSAFFLYRHGDSLLDQTRRLLLSLLGARAESYLVAIGDTTRAVLYGLVLTALAQGALAGVGYAVAGFQVPILLGVLTAIFALIPFGTPLVWGVASLWLYLTGEVLAAVGLALWGAVVVSQIDNLLRPLVISSATRIPYILVLFAVLGGIAAFGLVGLFLGPIIIAVLLAVWREWIIEQAASPSREGTPQD</sequence>
<proteinExistence type="inferred from homology"/>
<dbReference type="PANTHER" id="PTHR21716">
    <property type="entry name" value="TRANSMEMBRANE PROTEIN"/>
    <property type="match status" value="1"/>
</dbReference>
<feature type="transmembrane region" description="Helical" evidence="6">
    <location>
        <begin position="269"/>
        <end position="290"/>
    </location>
</feature>
<dbReference type="EMBL" id="JBDKXB010000001">
    <property type="protein sequence ID" value="MEY6430809.1"/>
    <property type="molecule type" value="Genomic_DNA"/>
</dbReference>
<protein>
    <submittedName>
        <fullName evidence="7">AI-2E family transporter</fullName>
    </submittedName>
</protein>